<reference evidence="2 3" key="1">
    <citation type="submission" date="2015-04" db="EMBL/GenBank/DDBJ databases">
        <title>The draft genome sequence of Roseovarius indicus B108T.</title>
        <authorList>
            <person name="Li G."/>
            <person name="Lai Q."/>
            <person name="Shao Z."/>
            <person name="Yan P."/>
        </authorList>
    </citation>
    <scope>NUCLEOTIDE SEQUENCE [LARGE SCALE GENOMIC DNA]</scope>
    <source>
        <strain evidence="2 3">B108</strain>
    </source>
</reference>
<protein>
    <submittedName>
        <fullName evidence="2">Uncharacterized protein</fullName>
    </submittedName>
</protein>
<gene>
    <name evidence="2" type="ORF">XM52_27910</name>
</gene>
<dbReference type="Gene3D" id="6.20.450.20">
    <property type="match status" value="1"/>
</dbReference>
<dbReference type="Proteomes" id="UP000051401">
    <property type="component" value="Unassembled WGS sequence"/>
</dbReference>
<keyword evidence="3" id="KW-1185">Reference proteome</keyword>
<organism evidence="2 3">
    <name type="scientific">Roseovarius indicus</name>
    <dbReference type="NCBI Taxonomy" id="540747"/>
    <lineage>
        <taxon>Bacteria</taxon>
        <taxon>Pseudomonadati</taxon>
        <taxon>Pseudomonadota</taxon>
        <taxon>Alphaproteobacteria</taxon>
        <taxon>Rhodobacterales</taxon>
        <taxon>Roseobacteraceae</taxon>
        <taxon>Roseovarius</taxon>
    </lineage>
</organism>
<dbReference type="EMBL" id="LAXI01000038">
    <property type="protein sequence ID" value="KRS13282.1"/>
    <property type="molecule type" value="Genomic_DNA"/>
</dbReference>
<evidence type="ECO:0000256" key="1">
    <source>
        <dbReference type="SAM" id="MobiDB-lite"/>
    </source>
</evidence>
<accession>A0A0T5NWH3</accession>
<feature type="region of interest" description="Disordered" evidence="1">
    <location>
        <begin position="1"/>
        <end position="25"/>
    </location>
</feature>
<comment type="caution">
    <text evidence="2">The sequence shown here is derived from an EMBL/GenBank/DDBJ whole genome shotgun (WGS) entry which is preliminary data.</text>
</comment>
<evidence type="ECO:0000313" key="2">
    <source>
        <dbReference type="EMBL" id="KRS13282.1"/>
    </source>
</evidence>
<sequence length="99" mass="11181">MKQPSDRKQACDKVDLSKVHSSDSRSRVALSVADMPRDLGELLDRGLRTISVTADMKSHYAWFRSKVEEALNDQQAATPHSNVMNLVQAVIDEKRRQQS</sequence>
<evidence type="ECO:0000313" key="3">
    <source>
        <dbReference type="Proteomes" id="UP000051401"/>
    </source>
</evidence>
<dbReference type="PATRIC" id="fig|540747.5.peg.4368"/>
<dbReference type="AlphaFoldDB" id="A0A0T5NWH3"/>
<name>A0A0T5NWH3_9RHOB</name>
<proteinExistence type="predicted"/>